<dbReference type="Proteomes" id="UP000759103">
    <property type="component" value="Unassembled WGS sequence"/>
</dbReference>
<evidence type="ECO:0000313" key="7">
    <source>
        <dbReference type="Proteomes" id="UP000759103"/>
    </source>
</evidence>
<sequence length="426" mass="44548">MTRTAPAARRWCRSRCCRQSQCWERPISTSSEPRSIVFVLAGLGAGGAERVVSLIAAALVRGGDEVTVVSFDRPADPVFHAFPVGVPLVRLGLPPGAAPGPLLVARRVVALRGALSELRPDVVVSFLTKINVVALLASLGRRHRLIVSERNNPRAQPANRGWGMMLRALLPRADAIVMQTRASLSLLDARARRRALVIANPMAAPARERRPGRTIVGVGRLDRQKGFDLLIDAFARLAPAHPDWKLVIWGEGPERAALEARIAALGLGECATLPGNSAVPGGWLDQVGVFALSSRYEGMPNVLGEAMAAGVPAAAFACAFGPDEMIVSGETGLLVPAGDVAGLAAALEMLVADAALRERLGAAAQAASARYAPTAITAEWRALIDSLLGARGSVGEPKSERGSPAAEPLDRLVGVAAGEAAVAQHG</sequence>
<dbReference type="InterPro" id="IPR028098">
    <property type="entry name" value="Glyco_trans_4-like_N"/>
</dbReference>
<evidence type="ECO:0000256" key="3">
    <source>
        <dbReference type="ARBA" id="ARBA00022679"/>
    </source>
</evidence>
<feature type="domain" description="Glycosyl transferase family 1" evidence="4">
    <location>
        <begin position="213"/>
        <end position="365"/>
    </location>
</feature>
<proteinExistence type="inferred from homology"/>
<dbReference type="PANTHER" id="PTHR12526:SF640">
    <property type="entry name" value="COLANIC ACID BIOSYNTHESIS GLYCOSYLTRANSFERASE WCAL-RELATED"/>
    <property type="match status" value="1"/>
</dbReference>
<feature type="domain" description="Glycosyltransferase subfamily 4-like N-terminal" evidence="5">
    <location>
        <begin position="46"/>
        <end position="200"/>
    </location>
</feature>
<evidence type="ECO:0000256" key="1">
    <source>
        <dbReference type="ARBA" id="ARBA00009481"/>
    </source>
</evidence>
<evidence type="ECO:0000313" key="6">
    <source>
        <dbReference type="EMBL" id="MBW6529898.1"/>
    </source>
</evidence>
<gene>
    <name evidence="6" type="ORF">KZ820_04055</name>
</gene>
<dbReference type="EMBL" id="JAHXZN010000001">
    <property type="protein sequence ID" value="MBW6529898.1"/>
    <property type="molecule type" value="Genomic_DNA"/>
</dbReference>
<dbReference type="CDD" id="cd03820">
    <property type="entry name" value="GT4_AmsD-like"/>
    <property type="match status" value="1"/>
</dbReference>
<evidence type="ECO:0000259" key="5">
    <source>
        <dbReference type="Pfam" id="PF13579"/>
    </source>
</evidence>
<name>A0ABS7BK62_9SPHN</name>
<keyword evidence="2" id="KW-0328">Glycosyltransferase</keyword>
<dbReference type="SUPFAM" id="SSF53756">
    <property type="entry name" value="UDP-Glycosyltransferase/glycogen phosphorylase"/>
    <property type="match status" value="1"/>
</dbReference>
<dbReference type="PANTHER" id="PTHR12526">
    <property type="entry name" value="GLYCOSYLTRANSFERASE"/>
    <property type="match status" value="1"/>
</dbReference>
<accession>A0ABS7BK62</accession>
<dbReference type="Pfam" id="PF13579">
    <property type="entry name" value="Glyco_trans_4_4"/>
    <property type="match status" value="1"/>
</dbReference>
<comment type="similarity">
    <text evidence="1">Belongs to the glycosyltransferase group 1 family. Glycosyltransferase 4 subfamily.</text>
</comment>
<comment type="caution">
    <text evidence="6">The sequence shown here is derived from an EMBL/GenBank/DDBJ whole genome shotgun (WGS) entry which is preliminary data.</text>
</comment>
<keyword evidence="7" id="KW-1185">Reference proteome</keyword>
<organism evidence="6 7">
    <name type="scientific">Sphingomonas citri</name>
    <dbReference type="NCBI Taxonomy" id="2862499"/>
    <lineage>
        <taxon>Bacteria</taxon>
        <taxon>Pseudomonadati</taxon>
        <taxon>Pseudomonadota</taxon>
        <taxon>Alphaproteobacteria</taxon>
        <taxon>Sphingomonadales</taxon>
        <taxon>Sphingomonadaceae</taxon>
        <taxon>Sphingomonas</taxon>
    </lineage>
</organism>
<evidence type="ECO:0000259" key="4">
    <source>
        <dbReference type="Pfam" id="PF00534"/>
    </source>
</evidence>
<protein>
    <submittedName>
        <fullName evidence="6">Glycosyltransferase family 4 protein</fullName>
    </submittedName>
</protein>
<evidence type="ECO:0000256" key="2">
    <source>
        <dbReference type="ARBA" id="ARBA00022676"/>
    </source>
</evidence>
<dbReference type="Gene3D" id="3.40.50.2000">
    <property type="entry name" value="Glycogen Phosphorylase B"/>
    <property type="match status" value="2"/>
</dbReference>
<dbReference type="InterPro" id="IPR001296">
    <property type="entry name" value="Glyco_trans_1"/>
</dbReference>
<keyword evidence="3" id="KW-0808">Transferase</keyword>
<dbReference type="Pfam" id="PF00534">
    <property type="entry name" value="Glycos_transf_1"/>
    <property type="match status" value="1"/>
</dbReference>
<reference evidence="6 7" key="1">
    <citation type="submission" date="2021-07" db="EMBL/GenBank/DDBJ databases">
        <title>Sphingomonas sp.</title>
        <authorList>
            <person name="Feng G."/>
            <person name="Li J."/>
            <person name="Pan M."/>
        </authorList>
    </citation>
    <scope>NUCLEOTIDE SEQUENCE [LARGE SCALE GENOMIC DNA]</scope>
    <source>
        <strain evidence="6 7">RRHST34</strain>
    </source>
</reference>